<dbReference type="InterPro" id="IPR002560">
    <property type="entry name" value="Transposase_DDE"/>
</dbReference>
<dbReference type="EMBL" id="FQVB01000041">
    <property type="protein sequence ID" value="SHG09348.1"/>
    <property type="molecule type" value="Genomic_DNA"/>
</dbReference>
<feature type="domain" description="Transposase IS204/IS1001/IS1096/IS1165 zinc-finger" evidence="3">
    <location>
        <begin position="43"/>
        <end position="87"/>
    </location>
</feature>
<dbReference type="EMBL" id="FQVB01000048">
    <property type="protein sequence ID" value="SHG20006.1"/>
    <property type="molecule type" value="Genomic_DNA"/>
</dbReference>
<dbReference type="Pfam" id="PF13542">
    <property type="entry name" value="HTH_Tnp_ISL3"/>
    <property type="match status" value="1"/>
</dbReference>
<gene>
    <name evidence="4" type="ORF">SAMN02745206_01185</name>
    <name evidence="5" type="ORF">SAMN02745206_03246</name>
    <name evidence="6" type="ORF">SAMN02745206_03451</name>
    <name evidence="7" type="ORF">SAMN02745206_03549</name>
</gene>
<dbReference type="PANTHER" id="PTHR33498:SF1">
    <property type="entry name" value="TRANSPOSASE FOR INSERTION SEQUENCE ELEMENT IS1557"/>
    <property type="match status" value="1"/>
</dbReference>
<dbReference type="Proteomes" id="UP000184076">
    <property type="component" value="Unassembled WGS sequence"/>
</dbReference>
<evidence type="ECO:0000313" key="8">
    <source>
        <dbReference type="Proteomes" id="UP000184076"/>
    </source>
</evidence>
<reference evidence="5" key="2">
    <citation type="submission" date="2016-11" db="EMBL/GenBank/DDBJ databases">
        <authorList>
            <person name="Jaros S."/>
            <person name="Januszkiewicz K."/>
            <person name="Wedrychowicz H."/>
        </authorList>
    </citation>
    <scope>NUCLEOTIDE SEQUENCE [LARGE SCALE GENOMIC DNA]</scope>
    <source>
        <strain evidence="5">DSM 9756</strain>
    </source>
</reference>
<keyword evidence="8" id="KW-1185">Reference proteome</keyword>
<dbReference type="EMBL" id="FQVB01000009">
    <property type="protein sequence ID" value="SHF00093.1"/>
    <property type="molecule type" value="Genomic_DNA"/>
</dbReference>
<evidence type="ECO:0000313" key="6">
    <source>
        <dbReference type="EMBL" id="SHG20006.1"/>
    </source>
</evidence>
<evidence type="ECO:0000313" key="5">
    <source>
        <dbReference type="EMBL" id="SHG09348.1"/>
    </source>
</evidence>
<proteinExistence type="predicted"/>
<dbReference type="Pfam" id="PF01610">
    <property type="entry name" value="DDE_Tnp_ISL3"/>
    <property type="match status" value="1"/>
</dbReference>
<protein>
    <submittedName>
        <fullName evidence="5">Transposase</fullName>
    </submittedName>
</protein>
<dbReference type="EMBL" id="FQVB01000054">
    <property type="protein sequence ID" value="SHG25122.1"/>
    <property type="molecule type" value="Genomic_DNA"/>
</dbReference>
<sequence>MKTEELFQVALSLTPPWYVHKITFDPERQVLDIELNFEPGAQFPCPVCGSEGCKVYDSSQKTWRHLNFFQHECYLHARLPRVRCGHCGVKTLNVPWARPGSGFTLLFEAFILQLAKEMPVNAVARLIGEHDTRIWRVIDHYVQEARTREDFSKVRKVGIDETSSKRGHNYITVFVDLDRRKVIFVAPGKDSQTVKAFRDDLRAHGGKTENIVEVCCDMSSAYISGVSETFPDAELTFDKFHVVKILNDAVDQVRRQEQKERPELKGSRFLWLKNEIHLTPKQKELREALSMKRLHLKTARAYRIKLAFQQFYEQPLEHAEEYLKRWFFWATHSRLEPIIKAAYTIKNHWQGILRWFRSRVTNGILEAINGLIQAAKRKARGYRNSQNLITMVYLIAGKLDLAIHLK</sequence>
<feature type="domain" description="Transposase IS204/IS1001/IS1096/IS1165 DDE" evidence="1">
    <location>
        <begin position="157"/>
        <end position="391"/>
    </location>
</feature>
<evidence type="ECO:0000313" key="7">
    <source>
        <dbReference type="EMBL" id="SHG25122.1"/>
    </source>
</evidence>
<name>A0A1M5H094_9BACT</name>
<evidence type="ECO:0000313" key="4">
    <source>
        <dbReference type="EMBL" id="SHF00093.1"/>
    </source>
</evidence>
<dbReference type="InterPro" id="IPR047951">
    <property type="entry name" value="Transpos_ISL3"/>
</dbReference>
<accession>A0A1M5H094</accession>
<feature type="domain" description="Transposase IS204/IS1001/IS1096/IS1165 helix-turn-helix" evidence="2">
    <location>
        <begin position="94"/>
        <end position="142"/>
    </location>
</feature>
<dbReference type="RefSeq" id="WP_073037867.1">
    <property type="nucleotide sequence ID" value="NZ_FQVB01000009.1"/>
</dbReference>
<dbReference type="NCBIfam" id="NF033550">
    <property type="entry name" value="transpos_ISL3"/>
    <property type="match status" value="1"/>
</dbReference>
<evidence type="ECO:0000259" key="3">
    <source>
        <dbReference type="Pfam" id="PF14690"/>
    </source>
</evidence>
<evidence type="ECO:0000259" key="2">
    <source>
        <dbReference type="Pfam" id="PF13542"/>
    </source>
</evidence>
<dbReference type="Pfam" id="PF14690">
    <property type="entry name" value="Zn_ribbon_ISL3"/>
    <property type="match status" value="1"/>
</dbReference>
<organism evidence="5 8">
    <name type="scientific">Desulfacinum infernum DSM 9756</name>
    <dbReference type="NCBI Taxonomy" id="1121391"/>
    <lineage>
        <taxon>Bacteria</taxon>
        <taxon>Pseudomonadati</taxon>
        <taxon>Thermodesulfobacteriota</taxon>
        <taxon>Syntrophobacteria</taxon>
        <taxon>Syntrophobacterales</taxon>
        <taxon>Syntrophobacteraceae</taxon>
        <taxon>Desulfacinum</taxon>
    </lineage>
</organism>
<dbReference type="OrthoDB" id="46712at2"/>
<dbReference type="InterPro" id="IPR032877">
    <property type="entry name" value="Transposase_HTH"/>
</dbReference>
<dbReference type="PANTHER" id="PTHR33498">
    <property type="entry name" value="TRANSPOSASE FOR INSERTION SEQUENCE ELEMENT IS1557"/>
    <property type="match status" value="1"/>
</dbReference>
<dbReference type="AlphaFoldDB" id="A0A1M5H094"/>
<dbReference type="InterPro" id="IPR029261">
    <property type="entry name" value="Transposase_Znf"/>
</dbReference>
<evidence type="ECO:0000259" key="1">
    <source>
        <dbReference type="Pfam" id="PF01610"/>
    </source>
</evidence>
<reference evidence="8" key="1">
    <citation type="submission" date="2016-11" db="EMBL/GenBank/DDBJ databases">
        <authorList>
            <person name="Varghese N."/>
            <person name="Submissions S."/>
        </authorList>
    </citation>
    <scope>NUCLEOTIDE SEQUENCE [LARGE SCALE GENOMIC DNA]</scope>
    <source>
        <strain evidence="8">DSM 9756</strain>
    </source>
</reference>